<protein>
    <recommendedName>
        <fullName evidence="5">DNA repair protein RAD50</fullName>
    </recommendedName>
</protein>
<keyword evidence="11 15" id="KW-0175">Coiled coil</keyword>
<comment type="subcellular location">
    <subcellularLocation>
        <location evidence="3">Chromosome</location>
    </subcellularLocation>
    <subcellularLocation>
        <location evidence="2">Nucleus</location>
    </subcellularLocation>
</comment>
<evidence type="ECO:0000256" key="4">
    <source>
        <dbReference type="ARBA" id="ARBA00009439"/>
    </source>
</evidence>
<keyword evidence="13" id="KW-0539">Nucleus</keyword>
<evidence type="ECO:0000256" key="5">
    <source>
        <dbReference type="ARBA" id="ARBA00017893"/>
    </source>
</evidence>
<dbReference type="SUPFAM" id="SSF52540">
    <property type="entry name" value="P-loop containing nucleoside triphosphate hydrolases"/>
    <property type="match status" value="1"/>
</dbReference>
<keyword evidence="10" id="KW-0862">Zinc</keyword>
<organism evidence="18 19">
    <name type="scientific">Paramicrosporidium saccamoebae</name>
    <dbReference type="NCBI Taxonomy" id="1246581"/>
    <lineage>
        <taxon>Eukaryota</taxon>
        <taxon>Fungi</taxon>
        <taxon>Fungi incertae sedis</taxon>
        <taxon>Cryptomycota</taxon>
        <taxon>Cryptomycota incertae sedis</taxon>
        <taxon>Paramicrosporidium</taxon>
    </lineage>
</organism>
<dbReference type="Gene3D" id="3.40.50.300">
    <property type="entry name" value="P-loop containing nucleotide triphosphate hydrolases"/>
    <property type="match status" value="2"/>
</dbReference>
<evidence type="ECO:0000256" key="14">
    <source>
        <dbReference type="ARBA" id="ARBA00049360"/>
    </source>
</evidence>
<dbReference type="GO" id="GO:0030870">
    <property type="term" value="C:Mre11 complex"/>
    <property type="evidence" value="ECO:0007669"/>
    <property type="project" value="InterPro"/>
</dbReference>
<dbReference type="PANTHER" id="PTHR18867:SF12">
    <property type="entry name" value="DNA REPAIR PROTEIN RAD50"/>
    <property type="match status" value="1"/>
</dbReference>
<dbReference type="GO" id="GO:0003691">
    <property type="term" value="F:double-stranded telomeric DNA binding"/>
    <property type="evidence" value="ECO:0007669"/>
    <property type="project" value="TreeGrafter"/>
</dbReference>
<evidence type="ECO:0000256" key="12">
    <source>
        <dbReference type="ARBA" id="ARBA00023204"/>
    </source>
</evidence>
<dbReference type="FunFam" id="3.40.50.300:FF:001195">
    <property type="entry name" value="DNA repair protein rad50"/>
    <property type="match status" value="1"/>
</dbReference>
<dbReference type="GO" id="GO:0070192">
    <property type="term" value="P:chromosome organization involved in meiotic cell cycle"/>
    <property type="evidence" value="ECO:0007669"/>
    <property type="project" value="TreeGrafter"/>
</dbReference>
<keyword evidence="8" id="KW-0227">DNA damage</keyword>
<comment type="similarity">
    <text evidence="4">Belongs to the SMC family. RAD50 subfamily.</text>
</comment>
<dbReference type="GO" id="GO:0043047">
    <property type="term" value="F:single-stranded telomeric DNA binding"/>
    <property type="evidence" value="ECO:0007669"/>
    <property type="project" value="TreeGrafter"/>
</dbReference>
<evidence type="ECO:0000256" key="10">
    <source>
        <dbReference type="ARBA" id="ARBA00022833"/>
    </source>
</evidence>
<dbReference type="GO" id="GO:0046872">
    <property type="term" value="F:metal ion binding"/>
    <property type="evidence" value="ECO:0007669"/>
    <property type="project" value="UniProtKB-KW"/>
</dbReference>
<feature type="domain" description="Rad50/SbcC-type AAA" evidence="17">
    <location>
        <begin position="68"/>
        <end position="280"/>
    </location>
</feature>
<feature type="coiled-coil region" evidence="15">
    <location>
        <begin position="551"/>
        <end position="578"/>
    </location>
</feature>
<dbReference type="InterPro" id="IPR027417">
    <property type="entry name" value="P-loop_NTPase"/>
</dbReference>
<dbReference type="GO" id="GO:0000722">
    <property type="term" value="P:telomere maintenance via recombination"/>
    <property type="evidence" value="ECO:0007669"/>
    <property type="project" value="TreeGrafter"/>
</dbReference>
<evidence type="ECO:0000256" key="9">
    <source>
        <dbReference type="ARBA" id="ARBA00022801"/>
    </source>
</evidence>
<evidence type="ECO:0000256" key="1">
    <source>
        <dbReference type="ARBA" id="ARBA00001947"/>
    </source>
</evidence>
<keyword evidence="7" id="KW-0479">Metal-binding</keyword>
<evidence type="ECO:0000256" key="13">
    <source>
        <dbReference type="ARBA" id="ARBA00023242"/>
    </source>
</evidence>
<evidence type="ECO:0000313" key="19">
    <source>
        <dbReference type="Proteomes" id="UP000240830"/>
    </source>
</evidence>
<proteinExistence type="inferred from homology"/>
<keyword evidence="12" id="KW-0234">DNA repair</keyword>
<dbReference type="OrthoDB" id="18797at2759"/>
<feature type="region of interest" description="Disordered" evidence="16">
    <location>
        <begin position="39"/>
        <end position="60"/>
    </location>
</feature>
<keyword evidence="9" id="KW-0378">Hydrolase</keyword>
<dbReference type="InterPro" id="IPR004584">
    <property type="entry name" value="Rad50_eukaryotes"/>
</dbReference>
<keyword evidence="6" id="KW-0158">Chromosome</keyword>
<feature type="coiled-coil region" evidence="15">
    <location>
        <begin position="251"/>
        <end position="278"/>
    </location>
</feature>
<dbReference type="GO" id="GO:0006302">
    <property type="term" value="P:double-strand break repair"/>
    <property type="evidence" value="ECO:0007669"/>
    <property type="project" value="InterPro"/>
</dbReference>
<feature type="coiled-coil region" evidence="15">
    <location>
        <begin position="1022"/>
        <end position="1093"/>
    </location>
</feature>
<dbReference type="Pfam" id="PF13476">
    <property type="entry name" value="AAA_23"/>
    <property type="match status" value="1"/>
</dbReference>
<evidence type="ECO:0000256" key="8">
    <source>
        <dbReference type="ARBA" id="ARBA00022763"/>
    </source>
</evidence>
<feature type="coiled-coil region" evidence="15">
    <location>
        <begin position="303"/>
        <end position="347"/>
    </location>
</feature>
<evidence type="ECO:0000256" key="6">
    <source>
        <dbReference type="ARBA" id="ARBA00022454"/>
    </source>
</evidence>
<evidence type="ECO:0000313" key="18">
    <source>
        <dbReference type="EMBL" id="PJF17348.1"/>
    </source>
</evidence>
<dbReference type="PANTHER" id="PTHR18867">
    <property type="entry name" value="RAD50"/>
    <property type="match status" value="1"/>
</dbReference>
<dbReference type="STRING" id="1246581.A0A2H9THX1"/>
<sequence>MTTRSFVGGGVWSGVLSEVLGDSLGRLLDVSLDGSLGKPLDGSLGKSPDASPYRPPGDSDMGMSSFDKLLIRGIRSFSPYNESVIEFYTPLTIIVGQNGAGKTTIIECLKYATTGDLPPNAKGGAFVHDPKVSREAEVKGQIKLKFKNVRGQTMVCTRSMQSTQKKTKLEQKTLESVLATTDLQTGEQVSISSRCAEMDAEVPLQLGVSRAVLENVLFCHQEESFWPLSEPSILKKKFDDIFAATRYTKALDTLKGLRKDLAAELKLEQQKLDFLRSDKEKAGKVRLEVERNLVRREEGRARIEAIEAQMTLVNAAIEKLTDDLKRLSDLHAELERMQHDMKVTEQSQNDLLQGLCIMSENDEILQVLLDQHLQRTRTSESGLAEMQKKRQHIEAAISDQSRALSTKLTEAGIMEAELSRLTDKKAKRTVLLASLCSELEIPMGDSLVQSSTLASEKMQTMKDSWSLLQKEIREEEDALRQKIQHTGTKVSSLTETKRMKKRSMEEHQMKLATTIDQISTVSSARDQLDELQLRLLEDEGVLNSSRTLFLGANYEERLEVLAQKRKEVDEKVQEINNQIASSTKFSQVRAKLQLKKGELERKNEMVHKIFNDIKSELEVFAESAVAIEDAECEGERIWREKEQALKAIQERNEKLLHTSSFERSKHEHAQALYSRKETELNEKMRKLEQVCGREDFGMHLAELEADYNLACSEITLSLASKATYEAFNSTFLKGKNCPLCERGFDSKMDEELFISNIPEKTLEIENRKRNLEAKLAELKGLRSTSDDVDRLKLVELPELANELKILENGKDHAQAAFDDIASELSTAVLEEKKTSSLKKRTEEMGKIQREIGFLQSDVDSLENEMRIGGVSGDIDGIQERQSELQRESQSIAKEMEHISNEMKCRRADLQSREGRFRDIKEQIMKIQLKQSESIRWEQTKSELEQSIQTAREEIALTEAELERWTLDLSVHQDRLNKLQNENSVKEADANARWIKVEQSNREYCSIHNEVEKMEDSCSVDMLEMLRHDKEQIQALLTEQQSELDKINEQIAVFSKATSEAVVEERNIRDNLKYRELEKRLTTTKMQMTELTSKLGTFDCQSANSSLQRHELRHCELLGERSGIFGEIRQLQDQNERLQNELSTDYRSIEENYRDQFVRFNATTLAIEDLEKYSKALDQAIMQFHAHKMGEVNRIIREIWTSTYQGADIDTIEIRADQEGVGGRSYNYRVVMLKGDTELDMRGRSSAGQRVLASLIIRLALAETFGQHCGVIALDEPTTNLDRDNIESLASSLVDIIKMRGQQGNFQLIVITHDEEFVDSLGRHECADYYWRVGKDSNQYSTIERQSFHGL</sequence>
<comment type="caution">
    <text evidence="18">The sequence shown here is derived from an EMBL/GenBank/DDBJ whole genome shotgun (WGS) entry which is preliminary data.</text>
</comment>
<dbReference type="InterPro" id="IPR038729">
    <property type="entry name" value="Rad50/SbcC_AAA"/>
</dbReference>
<feature type="coiled-coil region" evidence="15">
    <location>
        <begin position="1120"/>
        <end position="1147"/>
    </location>
</feature>
<feature type="coiled-coil region" evidence="15">
    <location>
        <begin position="933"/>
        <end position="988"/>
    </location>
</feature>
<dbReference type="GO" id="GO:0000794">
    <property type="term" value="C:condensed nuclear chromosome"/>
    <property type="evidence" value="ECO:0007669"/>
    <property type="project" value="TreeGrafter"/>
</dbReference>
<comment type="cofactor">
    <cofactor evidence="1">
        <name>Zn(2+)</name>
        <dbReference type="ChEBI" id="CHEBI:29105"/>
    </cofactor>
</comment>
<dbReference type="GO" id="GO:0007004">
    <property type="term" value="P:telomere maintenance via telomerase"/>
    <property type="evidence" value="ECO:0007669"/>
    <property type="project" value="TreeGrafter"/>
</dbReference>
<evidence type="ECO:0000256" key="2">
    <source>
        <dbReference type="ARBA" id="ARBA00004123"/>
    </source>
</evidence>
<accession>A0A2H9THX1</accession>
<dbReference type="GO" id="GO:0051880">
    <property type="term" value="F:G-quadruplex DNA binding"/>
    <property type="evidence" value="ECO:0007669"/>
    <property type="project" value="TreeGrafter"/>
</dbReference>
<dbReference type="Proteomes" id="UP000240830">
    <property type="component" value="Unassembled WGS sequence"/>
</dbReference>
<evidence type="ECO:0000256" key="11">
    <source>
        <dbReference type="ARBA" id="ARBA00023054"/>
    </source>
</evidence>
<comment type="catalytic activity">
    <reaction evidence="14">
        <text>ATP + H2O = ADP + phosphate + H(+)</text>
        <dbReference type="Rhea" id="RHEA:13065"/>
        <dbReference type="ChEBI" id="CHEBI:15377"/>
        <dbReference type="ChEBI" id="CHEBI:15378"/>
        <dbReference type="ChEBI" id="CHEBI:30616"/>
        <dbReference type="ChEBI" id="CHEBI:43474"/>
        <dbReference type="ChEBI" id="CHEBI:456216"/>
    </reaction>
</comment>
<evidence type="ECO:0000256" key="3">
    <source>
        <dbReference type="ARBA" id="ARBA00004286"/>
    </source>
</evidence>
<evidence type="ECO:0000259" key="17">
    <source>
        <dbReference type="Pfam" id="PF13476"/>
    </source>
</evidence>
<dbReference type="FunFam" id="3.40.50.300:FF:000947">
    <property type="entry name" value="DNA repair protein RAD50"/>
    <property type="match status" value="1"/>
</dbReference>
<keyword evidence="19" id="KW-1185">Reference proteome</keyword>
<dbReference type="EMBL" id="MTSL01000178">
    <property type="protein sequence ID" value="PJF17348.1"/>
    <property type="molecule type" value="Genomic_DNA"/>
</dbReference>
<name>A0A2H9THX1_9FUNG</name>
<gene>
    <name evidence="18" type="ORF">PSACC_02806</name>
</gene>
<dbReference type="NCBIfam" id="TIGR00606">
    <property type="entry name" value="rad50"/>
    <property type="match status" value="1"/>
</dbReference>
<evidence type="ECO:0000256" key="15">
    <source>
        <dbReference type="SAM" id="Coils"/>
    </source>
</evidence>
<dbReference type="GO" id="GO:0016887">
    <property type="term" value="F:ATP hydrolysis activity"/>
    <property type="evidence" value="ECO:0007669"/>
    <property type="project" value="InterPro"/>
</dbReference>
<feature type="coiled-coil region" evidence="15">
    <location>
        <begin position="844"/>
        <end position="901"/>
    </location>
</feature>
<reference evidence="18 19" key="1">
    <citation type="submission" date="2016-10" db="EMBL/GenBank/DDBJ databases">
        <title>The genome of Paramicrosporidium saccamoebae is the missing link in understanding Cryptomycota and Microsporidia evolution.</title>
        <authorList>
            <person name="Quandt C.A."/>
            <person name="Beaudet D."/>
            <person name="Corsaro D."/>
            <person name="Michel R."/>
            <person name="Corradi N."/>
            <person name="James T."/>
        </authorList>
    </citation>
    <scope>NUCLEOTIDE SEQUENCE [LARGE SCALE GENOMIC DNA]</scope>
    <source>
        <strain evidence="18 19">KSL3</strain>
    </source>
</reference>
<evidence type="ECO:0000256" key="16">
    <source>
        <dbReference type="SAM" id="MobiDB-lite"/>
    </source>
</evidence>
<evidence type="ECO:0000256" key="7">
    <source>
        <dbReference type="ARBA" id="ARBA00022723"/>
    </source>
</evidence>